<sequence>MWLFFSSVSASGEVSTHSHYCCEVEGHFDVLNRCVTAGYTLLSAFVIDQGQRTDLPLEAFDGQPVSAYIKDLQEQYQQVLSS</sequence>
<dbReference type="EMBL" id="QLMC01000008">
    <property type="protein sequence ID" value="RAJ92247.1"/>
    <property type="molecule type" value="Genomic_DNA"/>
</dbReference>
<reference evidence="1 2" key="1">
    <citation type="submission" date="2018-06" db="EMBL/GenBank/DDBJ databases">
        <title>Genomic Encyclopedia of Archaeal and Bacterial Type Strains, Phase II (KMG-II): from individual species to whole genera.</title>
        <authorList>
            <person name="Goeker M."/>
        </authorList>
    </citation>
    <scope>NUCLEOTIDE SEQUENCE [LARGE SCALE GENOMIC DNA]</scope>
    <source>
        <strain evidence="1 2">DSM 21851</strain>
    </source>
</reference>
<keyword evidence="2" id="KW-1185">Reference proteome</keyword>
<comment type="caution">
    <text evidence="1">The sequence shown here is derived from an EMBL/GenBank/DDBJ whole genome shotgun (WGS) entry which is preliminary data.</text>
</comment>
<evidence type="ECO:0000313" key="2">
    <source>
        <dbReference type="Proteomes" id="UP000248790"/>
    </source>
</evidence>
<accession>A0A327WNU8</accession>
<name>A0A327WNU8_LARAB</name>
<gene>
    <name evidence="1" type="ORF">LX87_05215</name>
</gene>
<dbReference type="OrthoDB" id="966042at2"/>
<proteinExistence type="predicted"/>
<organism evidence="1 2">
    <name type="scientific">Larkinella arboricola</name>
    <dbReference type="NCBI Taxonomy" id="643671"/>
    <lineage>
        <taxon>Bacteria</taxon>
        <taxon>Pseudomonadati</taxon>
        <taxon>Bacteroidota</taxon>
        <taxon>Cytophagia</taxon>
        <taxon>Cytophagales</taxon>
        <taxon>Spirosomataceae</taxon>
        <taxon>Larkinella</taxon>
    </lineage>
</organism>
<dbReference type="RefSeq" id="WP_146624563.1">
    <property type="nucleotide sequence ID" value="NZ_QLMC01000008.1"/>
</dbReference>
<protein>
    <submittedName>
        <fullName evidence="1">Uncharacterized protein</fullName>
    </submittedName>
</protein>
<dbReference type="Proteomes" id="UP000248790">
    <property type="component" value="Unassembled WGS sequence"/>
</dbReference>
<evidence type="ECO:0000313" key="1">
    <source>
        <dbReference type="EMBL" id="RAJ92247.1"/>
    </source>
</evidence>
<dbReference type="AlphaFoldDB" id="A0A327WNU8"/>